<comment type="caution">
    <text evidence="2">The sequence shown here is derived from an EMBL/GenBank/DDBJ whole genome shotgun (WGS) entry which is preliminary data.</text>
</comment>
<keyword evidence="3" id="KW-1185">Reference proteome</keyword>
<feature type="transmembrane region" description="Helical" evidence="1">
    <location>
        <begin position="21"/>
        <end position="41"/>
    </location>
</feature>
<sequence length="105" mass="12108">MEDKMSRSEKHANQDHKKGKKPIYFICCCALLLLFIGGYFFTEYFFADKPNDQNLGDKVVITLPTGKKVFTYENLIVEENGKLLYKGDRNTLDLTGGVIVYEDWD</sequence>
<dbReference type="Proteomes" id="UP000288024">
    <property type="component" value="Unassembled WGS sequence"/>
</dbReference>
<keyword evidence="1" id="KW-0812">Transmembrane</keyword>
<name>A0A3S2TZB5_9BACI</name>
<dbReference type="AlphaFoldDB" id="A0A3S2TZB5"/>
<evidence type="ECO:0000313" key="2">
    <source>
        <dbReference type="EMBL" id="RVT67301.1"/>
    </source>
</evidence>
<evidence type="ECO:0000256" key="1">
    <source>
        <dbReference type="SAM" id="Phobius"/>
    </source>
</evidence>
<evidence type="ECO:0000313" key="3">
    <source>
        <dbReference type="Proteomes" id="UP000288024"/>
    </source>
</evidence>
<dbReference type="EMBL" id="RZTZ01000001">
    <property type="protein sequence ID" value="RVT67301.1"/>
    <property type="molecule type" value="Genomic_DNA"/>
</dbReference>
<keyword evidence="1" id="KW-0472">Membrane</keyword>
<gene>
    <name evidence="2" type="ORF">EM808_02140</name>
</gene>
<reference evidence="2 3" key="1">
    <citation type="submission" date="2019-01" db="EMBL/GenBank/DDBJ databases">
        <title>Bacillus sp. M5HDSG1-1, whole genome shotgun sequence.</title>
        <authorList>
            <person name="Tuo L."/>
        </authorList>
    </citation>
    <scope>NUCLEOTIDE SEQUENCE [LARGE SCALE GENOMIC DNA]</scope>
    <source>
        <strain evidence="2 3">M5HDSG1-1</strain>
    </source>
</reference>
<organism evidence="2 3">
    <name type="scientific">Niallia taxi</name>
    <dbReference type="NCBI Taxonomy" id="2499688"/>
    <lineage>
        <taxon>Bacteria</taxon>
        <taxon>Bacillati</taxon>
        <taxon>Bacillota</taxon>
        <taxon>Bacilli</taxon>
        <taxon>Bacillales</taxon>
        <taxon>Bacillaceae</taxon>
        <taxon>Niallia</taxon>
    </lineage>
</organism>
<accession>A0A3S2TZB5</accession>
<proteinExistence type="predicted"/>
<protein>
    <submittedName>
        <fullName evidence="2">Uncharacterized protein</fullName>
    </submittedName>
</protein>
<keyword evidence="1" id="KW-1133">Transmembrane helix</keyword>